<keyword evidence="14" id="KW-1185">Reference proteome</keyword>
<keyword evidence="9" id="KW-1071">Ligand-gated ion channel</keyword>
<feature type="transmembrane region" description="Helical" evidence="11">
    <location>
        <begin position="741"/>
        <end position="765"/>
    </location>
</feature>
<evidence type="ECO:0000256" key="9">
    <source>
        <dbReference type="ARBA" id="ARBA00023286"/>
    </source>
</evidence>
<proteinExistence type="predicted"/>
<dbReference type="Gene3D" id="1.10.287.70">
    <property type="match status" value="1"/>
</dbReference>
<evidence type="ECO:0000313" key="14">
    <source>
        <dbReference type="Proteomes" id="UP000321570"/>
    </source>
</evidence>
<dbReference type="Proteomes" id="UP000321570">
    <property type="component" value="Unassembled WGS sequence"/>
</dbReference>
<evidence type="ECO:0000256" key="5">
    <source>
        <dbReference type="ARBA" id="ARBA00023065"/>
    </source>
</evidence>
<keyword evidence="10" id="KW-0407">Ion channel</keyword>
<keyword evidence="4 11" id="KW-1133">Transmembrane helix</keyword>
<evidence type="ECO:0000256" key="6">
    <source>
        <dbReference type="ARBA" id="ARBA00023136"/>
    </source>
</evidence>
<evidence type="ECO:0000256" key="2">
    <source>
        <dbReference type="ARBA" id="ARBA00022448"/>
    </source>
</evidence>
<dbReference type="GO" id="GO:0016020">
    <property type="term" value="C:membrane"/>
    <property type="evidence" value="ECO:0007669"/>
    <property type="project" value="UniProtKB-SubCell"/>
</dbReference>
<dbReference type="AlphaFoldDB" id="A0A564YZ54"/>
<evidence type="ECO:0000313" key="13">
    <source>
        <dbReference type="EMBL" id="VUZ51928.1"/>
    </source>
</evidence>
<evidence type="ECO:0000256" key="8">
    <source>
        <dbReference type="ARBA" id="ARBA00023180"/>
    </source>
</evidence>
<gene>
    <name evidence="13" type="ORF">WMSIL1_LOCUS10289</name>
</gene>
<dbReference type="Pfam" id="PF00060">
    <property type="entry name" value="Lig_chan"/>
    <property type="match status" value="1"/>
</dbReference>
<dbReference type="GO" id="GO:0015276">
    <property type="term" value="F:ligand-gated monoatomic ion channel activity"/>
    <property type="evidence" value="ECO:0007669"/>
    <property type="project" value="InterPro"/>
</dbReference>
<keyword evidence="6 11" id="KW-0472">Membrane</keyword>
<comment type="subcellular location">
    <subcellularLocation>
        <location evidence="1">Membrane</location>
        <topology evidence="1">Multi-pass membrane protein</topology>
    </subcellularLocation>
</comment>
<organism evidence="13 14">
    <name type="scientific">Hymenolepis diminuta</name>
    <name type="common">Rat tapeworm</name>
    <dbReference type="NCBI Taxonomy" id="6216"/>
    <lineage>
        <taxon>Eukaryota</taxon>
        <taxon>Metazoa</taxon>
        <taxon>Spiralia</taxon>
        <taxon>Lophotrochozoa</taxon>
        <taxon>Platyhelminthes</taxon>
        <taxon>Cestoda</taxon>
        <taxon>Eucestoda</taxon>
        <taxon>Cyclophyllidea</taxon>
        <taxon>Hymenolepididae</taxon>
        <taxon>Hymenolepis</taxon>
    </lineage>
</organism>
<keyword evidence="5" id="KW-0406">Ion transport</keyword>
<evidence type="ECO:0000256" key="4">
    <source>
        <dbReference type="ARBA" id="ARBA00022989"/>
    </source>
</evidence>
<evidence type="ECO:0000259" key="12">
    <source>
        <dbReference type="Pfam" id="PF00060"/>
    </source>
</evidence>
<keyword evidence="3 11" id="KW-0812">Transmembrane</keyword>
<evidence type="ECO:0000256" key="11">
    <source>
        <dbReference type="SAM" id="Phobius"/>
    </source>
</evidence>
<feature type="transmembrane region" description="Helical" evidence="11">
    <location>
        <begin position="542"/>
        <end position="563"/>
    </location>
</feature>
<name>A0A564YZ54_HYMDI</name>
<keyword evidence="8" id="KW-0325">Glycoprotein</keyword>
<sequence length="860" mass="97272">MTYLETGFLFFALAIIGYSNGSVVPIAYTPELGVEQQQLQSRNVKPILIKLEDFKYPPHSDAEVYRAAIGKFNACFGLNTTAENMAYFIIGHQLPISKSNSNWLHMEPDIVTLSPVVTKLANSNPETEIRVFVSDESVDCHKLREAVSSIFQWSVMTFDNNMGLLKALTEFKPYIENKRVSYAICDAGKELGFAKIMLDYLLKNGIYYGSEIYIYTYSSMIKQSNLDIMEEFAVAGAYLGVITPALSSSDIDAVNFTVRYIERLASHINGNGDISVSGETVQFTSANFLKLIQSTEYMISTDIMDVTLDFSTSGELQTLSFYFCEFKPYNCSPGFYKVKDNSFEIGVKLNRKKTVKLLVFQDMTFLPSFEDMEISMAIQMIKIIFTSDISYSYEIVNVPSSSNVTVQETLVKTLNNPQTTYTMSAFPILLDPNLDVQYTHAVLYDGIVMIKIREATTVNLFHIFDVVSGFIWLCVFASLIFVALIFFAIKTVNDHQMKQMGETPEDDDISLFRQFFNVIYQNFSAVLLAKVLVKPKQPSIRLLYQSYWIASILFVATYAAALAEQRFLVRESPVPFDSLRGLAYNTQNYRWFFIRNSSAVWKMKNSNDAVLNKLVDDAITKWPDQMYAESISEAAKRIEADNNLILISSRMEAEQIISGECRLTKVVPALGTSGIVEYLYGIGYLFSGPNEFVTEIKDKINFLSSSSTFEEIEKRVIGLGDCPLSSEEIKMMQTPFTLRDFGGIFIIVLIGIVIAFTVAGIEFLLERYPMYRQRQKDNMPEFGSTYVSEVISIQDDGIWVRVQETDDTVFVNASHIKITRNEDGHFNLQTGGLVKATYMGNDPITTAPIYNIYEERAFNP</sequence>
<feature type="transmembrane region" description="Helical" evidence="11">
    <location>
        <begin position="469"/>
        <end position="489"/>
    </location>
</feature>
<accession>A0A564YZ54</accession>
<keyword evidence="2" id="KW-0813">Transport</keyword>
<evidence type="ECO:0000256" key="10">
    <source>
        <dbReference type="ARBA" id="ARBA00023303"/>
    </source>
</evidence>
<dbReference type="InterPro" id="IPR001320">
    <property type="entry name" value="Iontro_rcpt_C"/>
</dbReference>
<evidence type="ECO:0000256" key="7">
    <source>
        <dbReference type="ARBA" id="ARBA00023170"/>
    </source>
</evidence>
<dbReference type="PANTHER" id="PTHR18966">
    <property type="entry name" value="IONOTROPIC GLUTAMATE RECEPTOR"/>
    <property type="match status" value="1"/>
</dbReference>
<dbReference type="InterPro" id="IPR015683">
    <property type="entry name" value="Ionotropic_Glu_rcpt"/>
</dbReference>
<evidence type="ECO:0000256" key="3">
    <source>
        <dbReference type="ARBA" id="ARBA00022692"/>
    </source>
</evidence>
<dbReference type="EMBL" id="CABIJS010000444">
    <property type="protein sequence ID" value="VUZ51928.1"/>
    <property type="molecule type" value="Genomic_DNA"/>
</dbReference>
<reference evidence="13 14" key="1">
    <citation type="submission" date="2019-07" db="EMBL/GenBank/DDBJ databases">
        <authorList>
            <person name="Jastrzebski P J."/>
            <person name="Paukszto L."/>
            <person name="Jastrzebski P J."/>
        </authorList>
    </citation>
    <scope>NUCLEOTIDE SEQUENCE [LARGE SCALE GENOMIC DNA]</scope>
    <source>
        <strain evidence="13 14">WMS-il1</strain>
    </source>
</reference>
<keyword evidence="7" id="KW-0675">Receptor</keyword>
<feature type="domain" description="Ionotropic glutamate receptor C-terminal" evidence="12">
    <location>
        <begin position="471"/>
        <end position="752"/>
    </location>
</feature>
<protein>
    <recommendedName>
        <fullName evidence="12">Ionotropic glutamate receptor C-terminal domain-containing protein</fullName>
    </recommendedName>
</protein>
<evidence type="ECO:0000256" key="1">
    <source>
        <dbReference type="ARBA" id="ARBA00004141"/>
    </source>
</evidence>